<gene>
    <name evidence="1" type="ORF">TUM4630_13670</name>
</gene>
<evidence type="ECO:0000313" key="2">
    <source>
        <dbReference type="Proteomes" id="UP000761574"/>
    </source>
</evidence>
<sequence length="44" mass="4686">MGLTNRVVSQLNHSFIVGSIGMTVEGDLIIDKQKAGCEDKGVKP</sequence>
<protein>
    <submittedName>
        <fullName evidence="1">Uncharacterized protein</fullName>
    </submittedName>
</protein>
<comment type="caution">
    <text evidence="1">The sequence shown here is derived from an EMBL/GenBank/DDBJ whole genome shotgun (WGS) entry which is preliminary data.</text>
</comment>
<organism evidence="1 2">
    <name type="scientific">Shewanella algidipiscicola</name>
    <dbReference type="NCBI Taxonomy" id="614070"/>
    <lineage>
        <taxon>Bacteria</taxon>
        <taxon>Pseudomonadati</taxon>
        <taxon>Pseudomonadota</taxon>
        <taxon>Gammaproteobacteria</taxon>
        <taxon>Alteromonadales</taxon>
        <taxon>Shewanellaceae</taxon>
        <taxon>Shewanella</taxon>
    </lineage>
</organism>
<reference evidence="1 2" key="1">
    <citation type="submission" date="2021-05" db="EMBL/GenBank/DDBJ databases">
        <title>Molecular characterization for Shewanella algae harboring chromosomal blaOXA-55-like strains isolated from clinical and environment sample.</title>
        <authorList>
            <person name="Ohama Y."/>
            <person name="Aoki K."/>
            <person name="Harada S."/>
            <person name="Moriya K."/>
            <person name="Ishii Y."/>
            <person name="Tateda K."/>
        </authorList>
    </citation>
    <scope>NUCLEOTIDE SEQUENCE [LARGE SCALE GENOMIC DNA]</scope>
    <source>
        <strain evidence="1 2">LMG 23746</strain>
    </source>
</reference>
<keyword evidence="2" id="KW-1185">Reference proteome</keyword>
<evidence type="ECO:0000313" key="1">
    <source>
        <dbReference type="EMBL" id="GIU45495.1"/>
    </source>
</evidence>
<dbReference type="Proteomes" id="UP000761574">
    <property type="component" value="Unassembled WGS sequence"/>
</dbReference>
<name>A0ABQ4PD88_9GAMM</name>
<accession>A0ABQ4PD88</accession>
<proteinExistence type="predicted"/>
<dbReference type="EMBL" id="BPFB01000013">
    <property type="protein sequence ID" value="GIU45495.1"/>
    <property type="molecule type" value="Genomic_DNA"/>
</dbReference>